<dbReference type="Gene3D" id="1.10.260.40">
    <property type="entry name" value="lambda repressor-like DNA-binding domains"/>
    <property type="match status" value="1"/>
</dbReference>
<evidence type="ECO:0000256" key="2">
    <source>
        <dbReference type="ARBA" id="ARBA00023125"/>
    </source>
</evidence>
<keyword evidence="3" id="KW-0804">Transcription</keyword>
<evidence type="ECO:0000256" key="1">
    <source>
        <dbReference type="ARBA" id="ARBA00023015"/>
    </source>
</evidence>
<gene>
    <name evidence="5" type="ORF">P73_3110</name>
</gene>
<dbReference type="PANTHER" id="PTHR30146:SF109">
    <property type="entry name" value="HTH-TYPE TRANSCRIPTIONAL REGULATOR GALS"/>
    <property type="match status" value="1"/>
</dbReference>
<dbReference type="KEGG" id="cid:P73_3110"/>
<evidence type="ECO:0000313" key="6">
    <source>
        <dbReference type="Proteomes" id="UP000031521"/>
    </source>
</evidence>
<dbReference type="Pfam" id="PF13377">
    <property type="entry name" value="Peripla_BP_3"/>
    <property type="match status" value="1"/>
</dbReference>
<proteinExistence type="predicted"/>
<organism evidence="5 6">
    <name type="scientific">Celeribacter indicus</name>
    <dbReference type="NCBI Taxonomy" id="1208324"/>
    <lineage>
        <taxon>Bacteria</taxon>
        <taxon>Pseudomonadati</taxon>
        <taxon>Pseudomonadota</taxon>
        <taxon>Alphaproteobacteria</taxon>
        <taxon>Rhodobacterales</taxon>
        <taxon>Roseobacteraceae</taxon>
        <taxon>Celeribacter</taxon>
    </lineage>
</organism>
<keyword evidence="2" id="KW-0238">DNA-binding</keyword>
<protein>
    <submittedName>
        <fullName evidence="5">LacI family transcriptional regulator</fullName>
    </submittedName>
</protein>
<dbReference type="Gene3D" id="3.40.50.2300">
    <property type="match status" value="2"/>
</dbReference>
<dbReference type="SMART" id="SM00354">
    <property type="entry name" value="HTH_LACI"/>
    <property type="match status" value="1"/>
</dbReference>
<dbReference type="CDD" id="cd01392">
    <property type="entry name" value="HTH_LacI"/>
    <property type="match status" value="1"/>
</dbReference>
<accession>A0A0B5E360</accession>
<dbReference type="OrthoDB" id="8433438at2"/>
<dbReference type="InterPro" id="IPR046335">
    <property type="entry name" value="LacI/GalR-like_sensor"/>
</dbReference>
<dbReference type="InterPro" id="IPR028082">
    <property type="entry name" value="Peripla_BP_I"/>
</dbReference>
<dbReference type="GO" id="GO:0003700">
    <property type="term" value="F:DNA-binding transcription factor activity"/>
    <property type="evidence" value="ECO:0007669"/>
    <property type="project" value="TreeGrafter"/>
</dbReference>
<dbReference type="GO" id="GO:0000976">
    <property type="term" value="F:transcription cis-regulatory region binding"/>
    <property type="evidence" value="ECO:0007669"/>
    <property type="project" value="TreeGrafter"/>
</dbReference>
<dbReference type="HOGENOM" id="CLU_037628_6_1_5"/>
<keyword evidence="1" id="KW-0805">Transcription regulation</keyword>
<dbReference type="SUPFAM" id="SSF47413">
    <property type="entry name" value="lambda repressor-like DNA-binding domains"/>
    <property type="match status" value="1"/>
</dbReference>
<keyword evidence="6" id="KW-1185">Reference proteome</keyword>
<dbReference type="STRING" id="1208324.P73_3110"/>
<dbReference type="CDD" id="cd06267">
    <property type="entry name" value="PBP1_LacI_sugar_binding-like"/>
    <property type="match status" value="1"/>
</dbReference>
<reference evidence="5 6" key="1">
    <citation type="journal article" date="2014" name="Int. J. Syst. Evol. Microbiol.">
        <title>Celeribacter indicus sp. nov., a polycyclic aromatic hydrocarbon-degrading bacterium from deep-sea sediment and reclassification of Huaishuia halophila as Celeribacter halophilus comb. nov.</title>
        <authorList>
            <person name="Lai Q."/>
            <person name="Cao J."/>
            <person name="Yuan J."/>
            <person name="Li F."/>
            <person name="Shao Z."/>
        </authorList>
    </citation>
    <scope>NUCLEOTIDE SEQUENCE [LARGE SCALE GENOMIC DNA]</scope>
    <source>
        <strain evidence="5">P73</strain>
    </source>
</reference>
<evidence type="ECO:0000259" key="4">
    <source>
        <dbReference type="SMART" id="SM00354"/>
    </source>
</evidence>
<evidence type="ECO:0000256" key="3">
    <source>
        <dbReference type="ARBA" id="ARBA00023163"/>
    </source>
</evidence>
<dbReference type="Proteomes" id="UP000031521">
    <property type="component" value="Chromosome"/>
</dbReference>
<dbReference type="PANTHER" id="PTHR30146">
    <property type="entry name" value="LACI-RELATED TRANSCRIPTIONAL REPRESSOR"/>
    <property type="match status" value="1"/>
</dbReference>
<sequence length="351" mass="38777">MTGRKKRISVQSIADELGLSKFAVSRALSHKPGVSEETRTLVIETAHRMGYKVRSGSETGVIKVVCSDQHVATRESWAEILHGLEFGALGENIRLELAYAHDAPALRAAAEGAQGLFLLGPNNREVFEAARASGVPLILVTVQIPPLFKADMVSHSVEESAIYVAEYLLGLNHRKLVYVHGRRGYFGRDLRLREFRHTIESSGVDAEVREIAFKDDYSPQNFIPEITAMVRDGFNPTAFFCGSDGVAVTVLNEIRRLGLRVPQDCTIIGHADYPMATQVSPNLTTVRVPFREIGLEAIRQMKERIAAGNGRDRRLYRRTNLAAEMIERESSATAGTPDWAGALEHLKSLEA</sequence>
<evidence type="ECO:0000313" key="5">
    <source>
        <dbReference type="EMBL" id="AJE47825.1"/>
    </source>
</evidence>
<dbReference type="EMBL" id="CP004393">
    <property type="protein sequence ID" value="AJE47825.1"/>
    <property type="molecule type" value="Genomic_DNA"/>
</dbReference>
<dbReference type="AlphaFoldDB" id="A0A0B5E360"/>
<dbReference type="SUPFAM" id="SSF53822">
    <property type="entry name" value="Periplasmic binding protein-like I"/>
    <property type="match status" value="1"/>
</dbReference>
<dbReference type="RefSeq" id="WP_043870293.1">
    <property type="nucleotide sequence ID" value="NZ_CP004393.1"/>
</dbReference>
<dbReference type="Pfam" id="PF00356">
    <property type="entry name" value="LacI"/>
    <property type="match status" value="1"/>
</dbReference>
<dbReference type="InterPro" id="IPR010982">
    <property type="entry name" value="Lambda_DNA-bd_dom_sf"/>
</dbReference>
<dbReference type="InterPro" id="IPR000843">
    <property type="entry name" value="HTH_LacI"/>
</dbReference>
<feature type="domain" description="HTH lacI-type" evidence="4">
    <location>
        <begin position="7"/>
        <end position="71"/>
    </location>
</feature>
<name>A0A0B5E360_9RHOB</name>